<evidence type="ECO:0000313" key="3">
    <source>
        <dbReference type="Proteomes" id="UP000199041"/>
    </source>
</evidence>
<dbReference type="EMBL" id="FNQY01000013">
    <property type="protein sequence ID" value="SEA30941.1"/>
    <property type="molecule type" value="Genomic_DNA"/>
</dbReference>
<dbReference type="OrthoDB" id="1382202at2"/>
<reference evidence="2 3" key="1">
    <citation type="submission" date="2016-10" db="EMBL/GenBank/DDBJ databases">
        <authorList>
            <person name="de Groot N.N."/>
        </authorList>
    </citation>
    <scope>NUCLEOTIDE SEQUENCE [LARGE SCALE GENOMIC DNA]</scope>
    <source>
        <strain evidence="2 3">Vu-144</strain>
    </source>
</reference>
<sequence length="199" mass="23475">MFKRVLILGLIVGILMIGFYNFFIKGWYVFKNDAKTPKEFLNETTVANSVYTKDSLQLIRQLKVLLSNRIGFFHDSFYSDSTILMIDTIVYSPMKNKLAFNVITKNPTARQLIPDRDYEWYFDAATFIGIRDSGDFLLQLIGSSFTNSRDLHSLSKEIRKDRFEKFISENKKDDYRFNLNDIRFWNSSIWKKLDSLNRP</sequence>
<evidence type="ECO:0000313" key="2">
    <source>
        <dbReference type="EMBL" id="SEA30941.1"/>
    </source>
</evidence>
<gene>
    <name evidence="2" type="ORF">SAMN05192529_11359</name>
</gene>
<feature type="transmembrane region" description="Helical" evidence="1">
    <location>
        <begin position="6"/>
        <end position="30"/>
    </location>
</feature>
<keyword evidence="1" id="KW-1133">Transmembrane helix</keyword>
<organism evidence="2 3">
    <name type="scientific">Arachidicoccus rhizosphaerae</name>
    <dbReference type="NCBI Taxonomy" id="551991"/>
    <lineage>
        <taxon>Bacteria</taxon>
        <taxon>Pseudomonadati</taxon>
        <taxon>Bacteroidota</taxon>
        <taxon>Chitinophagia</taxon>
        <taxon>Chitinophagales</taxon>
        <taxon>Chitinophagaceae</taxon>
        <taxon>Arachidicoccus</taxon>
    </lineage>
</organism>
<dbReference type="AlphaFoldDB" id="A0A1H4A5J3"/>
<dbReference type="RefSeq" id="WP_091398623.1">
    <property type="nucleotide sequence ID" value="NZ_FNQY01000013.1"/>
</dbReference>
<protein>
    <submittedName>
        <fullName evidence="2">Uncharacterized protein</fullName>
    </submittedName>
</protein>
<dbReference type="Proteomes" id="UP000199041">
    <property type="component" value="Unassembled WGS sequence"/>
</dbReference>
<keyword evidence="1" id="KW-0812">Transmembrane</keyword>
<keyword evidence="1" id="KW-0472">Membrane</keyword>
<name>A0A1H4A5J3_9BACT</name>
<evidence type="ECO:0000256" key="1">
    <source>
        <dbReference type="SAM" id="Phobius"/>
    </source>
</evidence>
<keyword evidence="3" id="KW-1185">Reference proteome</keyword>
<accession>A0A1H4A5J3</accession>
<proteinExistence type="predicted"/>